<reference evidence="3 4" key="1">
    <citation type="submission" date="2020-08" db="EMBL/GenBank/DDBJ databases">
        <title>A Genomic Blueprint of the Chicken Gut Microbiome.</title>
        <authorList>
            <person name="Gilroy R."/>
            <person name="Ravi A."/>
            <person name="Getino M."/>
            <person name="Pursley I."/>
            <person name="Horton D.L."/>
            <person name="Alikhan N.-F."/>
            <person name="Baker D."/>
            <person name="Gharbi K."/>
            <person name="Hall N."/>
            <person name="Watson M."/>
            <person name="Adriaenssens E.M."/>
            <person name="Foster-Nyarko E."/>
            <person name="Jarju S."/>
            <person name="Secka A."/>
            <person name="Antonio M."/>
            <person name="Oren A."/>
            <person name="Chaudhuri R."/>
            <person name="La Ragione R.M."/>
            <person name="Hildebrand F."/>
            <person name="Pallen M.J."/>
        </authorList>
    </citation>
    <scope>NUCLEOTIDE SEQUENCE [LARGE SCALE GENOMIC DNA]</scope>
    <source>
        <strain evidence="3 4">Sa1CVN1</strain>
    </source>
</reference>
<gene>
    <name evidence="3" type="ORF">H9625_03895</name>
</gene>
<evidence type="ECO:0000313" key="4">
    <source>
        <dbReference type="Proteomes" id="UP000620874"/>
    </source>
</evidence>
<dbReference type="Proteomes" id="UP000620874">
    <property type="component" value="Unassembled WGS sequence"/>
</dbReference>
<feature type="region of interest" description="Disordered" evidence="1">
    <location>
        <begin position="418"/>
        <end position="441"/>
    </location>
</feature>
<accession>A0ABR8Y634</accession>
<name>A0ABR8Y634_9BACT</name>
<organism evidence="3 4">
    <name type="scientific">Phocaeicola intestinalis</name>
    <dbReference type="NCBI Taxonomy" id="2762212"/>
    <lineage>
        <taxon>Bacteria</taxon>
        <taxon>Pseudomonadati</taxon>
        <taxon>Bacteroidota</taxon>
        <taxon>Bacteroidia</taxon>
        <taxon>Bacteroidales</taxon>
        <taxon>Bacteroidaceae</taxon>
        <taxon>Phocaeicola</taxon>
    </lineage>
</organism>
<evidence type="ECO:0000313" key="3">
    <source>
        <dbReference type="EMBL" id="MBD8039596.1"/>
    </source>
</evidence>
<evidence type="ECO:0000259" key="2">
    <source>
        <dbReference type="Pfam" id="PF08800"/>
    </source>
</evidence>
<sequence length="742" mass="84154">MAKSVKVPQLQECGRDAFSSFLRMESVKKVYADIAALKEQRDRGELTDKEFAEKKKALKEQLPIVTYHATFKNGIRKNENAIPTGLFIMDYDHIGNPKEFYDTHVKEKTKRLNIVLAHVTPSGEGLRIVAVLPPDMEIPQAQKWMADQLAAPKYDACVKDLARPSFMFPESALLFSDFDLLFADDIRAELAKRGIELQKPVFEEPVRSEAAPADIPAQTANVPQTGFPSEYKGTPYSAIIDDWFASNGGKPEEGERHTTLLKLASALRYICDNNPAWLLQEMPSFGLPREEMSKIARDACGYPLKPHMPWGLRQVLNALSDKQSAAELPPLPEKLPQLIELLTSNVPDALKPTVANAVFPALATHTYRVTFPYIDNKRTGLPMMCLLMAASSGGKGCINEPIDYIMADIRARDEENMRKEQAWKDDVNSKGANKDKRKRPELPVQWVNPDMTNAAFVLRLMDANGRFLYTRMNELKMFEALKTNSRTDGHLEIMCLAFDEDSYGQTRVGTQSVTGKVRVRFNWNASTTILQGKQFFLKNLADGPLSRINLCTIPDQGIGADIPVYGAYDEQFAQRLRPYIENLCSAEGEMECPEAFGLAKRLNEECRDIAKERQSMAYDYLRKRAVLIAYRKACLLYLANGQKWEPETEDFIRWSLQYDLACKMMFFGKEMENVMRAETSFAPVAKSRSNLLAKLPDGFTYEDLVRVRMEEGHPEKGAKDLLKQWVHRKYIEVTGDSYKKLR</sequence>
<protein>
    <submittedName>
        <fullName evidence="3">VirE protein</fullName>
    </submittedName>
</protein>
<proteinExistence type="predicted"/>
<comment type="caution">
    <text evidence="3">The sequence shown here is derived from an EMBL/GenBank/DDBJ whole genome shotgun (WGS) entry which is preliminary data.</text>
</comment>
<keyword evidence="4" id="KW-1185">Reference proteome</keyword>
<dbReference type="Pfam" id="PF08800">
    <property type="entry name" value="BT4734-like_N"/>
    <property type="match status" value="1"/>
</dbReference>
<dbReference type="EMBL" id="JACSPP010000007">
    <property type="protein sequence ID" value="MBD8039596.1"/>
    <property type="molecule type" value="Genomic_DNA"/>
</dbReference>
<feature type="domain" description="BT4734-like N-terminal" evidence="2">
    <location>
        <begin position="58"/>
        <end position="132"/>
    </location>
</feature>
<evidence type="ECO:0000256" key="1">
    <source>
        <dbReference type="SAM" id="MobiDB-lite"/>
    </source>
</evidence>
<dbReference type="InterPro" id="IPR014907">
    <property type="entry name" value="BT4734-like_N"/>
</dbReference>
<dbReference type="RefSeq" id="WP_191763052.1">
    <property type="nucleotide sequence ID" value="NZ_JACSPP010000007.1"/>
</dbReference>